<dbReference type="RefSeq" id="WP_344293085.1">
    <property type="nucleotide sequence ID" value="NZ_BAAAPF010000253.1"/>
</dbReference>
<gene>
    <name evidence="4" type="ORF">GCM10009802_53690</name>
</gene>
<accession>A0ABN1ZI90</accession>
<feature type="compositionally biased region" description="Gly residues" evidence="1">
    <location>
        <begin position="205"/>
        <end position="220"/>
    </location>
</feature>
<protein>
    <recommendedName>
        <fullName evidence="6">Aminotransferase</fullName>
    </recommendedName>
</protein>
<feature type="domain" description="Putative glycogen debranching enzyme N-terminal" evidence="2">
    <location>
        <begin position="10"/>
        <end position="183"/>
    </location>
</feature>
<evidence type="ECO:0000256" key="1">
    <source>
        <dbReference type="SAM" id="MobiDB-lite"/>
    </source>
</evidence>
<comment type="caution">
    <text evidence="4">The sequence shown here is derived from an EMBL/GenBank/DDBJ whole genome shotgun (WGS) entry which is preliminary data.</text>
</comment>
<dbReference type="InterPro" id="IPR008928">
    <property type="entry name" value="6-hairpin_glycosidase_sf"/>
</dbReference>
<sequence>MSGDGRVLLARDGTFAALTPGRDVTGRRGTSPDGLFRRDARHLSRWRLTVDGAEPAVLVPARDGRLPAAAVLTPPGGRDEPAPYTVFREQAVASGVLVERLRLASNRPEPVTARLELLADADFADLFELRSDGRTYPRPADTAREARELPDGAEFTYRRGAQWCSRTAVRCDPPPAEVTEVTAEGRAKGADGRAGGRGASATGEVGAGAAGAGSAGGTPGTGPSEDVRAASAQRAAAAAAGTARRLAWTLMLPPHGTAELALRVEARPHGAPDVADAATPAQAAAELRAGTEAFTRPPVPACAPAPDTPDTRAPGASAPALSPAERAALARACAQGLVDLALLRVPATGPRAEALTVPGAGVPWFLTLFGRDSVLTSLFALPYRPALARDTLLALAATQGTRHDAFSAEQPGRIAHELRHGELAAFRQVPYGRYYGSVDVTPLFLVLLQAYADATGDTALAGRLEPQARAAVAWLLGDGGLAEHGWLVYTPDPGGLVNQNWKDSAGAICFADGSPAEGPVAVAEAQGYAYDALVRTARLARAVWSDAAYADRLDAVAADLRDRFHRDFWLPARDFPALALDGRGRRADALASDAGHLLWSGILDPERGRRTGRRLLADDFFSGWAVRTLAAGQVPYHPLSYHRGSCWPHDNAVIALGLARYGLAAEARTLARGLLATAEAHGWRLPEVLAGYARSDHPAPVPYPHACSPQAWAAATPLALLTAVSGGGGT</sequence>
<organism evidence="4 5">
    <name type="scientific">Streptomyces synnematoformans</name>
    <dbReference type="NCBI Taxonomy" id="415721"/>
    <lineage>
        <taxon>Bacteria</taxon>
        <taxon>Bacillati</taxon>
        <taxon>Actinomycetota</taxon>
        <taxon>Actinomycetes</taxon>
        <taxon>Kitasatosporales</taxon>
        <taxon>Streptomycetaceae</taxon>
        <taxon>Streptomyces</taxon>
    </lineage>
</organism>
<evidence type="ECO:0000259" key="3">
    <source>
        <dbReference type="Pfam" id="PF22422"/>
    </source>
</evidence>
<dbReference type="SUPFAM" id="SSF48208">
    <property type="entry name" value="Six-hairpin glycosidases"/>
    <property type="match status" value="1"/>
</dbReference>
<dbReference type="Proteomes" id="UP001500443">
    <property type="component" value="Unassembled WGS sequence"/>
</dbReference>
<name>A0ABN1ZI90_9ACTN</name>
<evidence type="ECO:0008006" key="6">
    <source>
        <dbReference type="Google" id="ProtNLM"/>
    </source>
</evidence>
<dbReference type="Gene3D" id="1.50.10.10">
    <property type="match status" value="1"/>
</dbReference>
<keyword evidence="5" id="KW-1185">Reference proteome</keyword>
<feature type="region of interest" description="Disordered" evidence="1">
    <location>
        <begin position="180"/>
        <end position="228"/>
    </location>
</feature>
<proteinExistence type="predicted"/>
<dbReference type="Pfam" id="PF22422">
    <property type="entry name" value="MGH1-like_GH"/>
    <property type="match status" value="1"/>
</dbReference>
<dbReference type="InterPro" id="IPR054491">
    <property type="entry name" value="MGH1-like_GH"/>
</dbReference>
<evidence type="ECO:0000259" key="2">
    <source>
        <dbReference type="Pfam" id="PF14742"/>
    </source>
</evidence>
<feature type="domain" description="Mannosylglycerate hydrolase MGH1-like glycoside hydrolase" evidence="3">
    <location>
        <begin position="521"/>
        <end position="680"/>
    </location>
</feature>
<reference evidence="4 5" key="1">
    <citation type="journal article" date="2019" name="Int. J. Syst. Evol. Microbiol.">
        <title>The Global Catalogue of Microorganisms (GCM) 10K type strain sequencing project: providing services to taxonomists for standard genome sequencing and annotation.</title>
        <authorList>
            <consortium name="The Broad Institute Genomics Platform"/>
            <consortium name="The Broad Institute Genome Sequencing Center for Infectious Disease"/>
            <person name="Wu L."/>
            <person name="Ma J."/>
        </authorList>
    </citation>
    <scope>NUCLEOTIDE SEQUENCE [LARGE SCALE GENOMIC DNA]</scope>
    <source>
        <strain evidence="4 5">JCM 15481</strain>
    </source>
</reference>
<dbReference type="InterPro" id="IPR012341">
    <property type="entry name" value="6hp_glycosidase-like_sf"/>
</dbReference>
<dbReference type="EMBL" id="BAAAPF010000253">
    <property type="protein sequence ID" value="GAA1499647.1"/>
    <property type="molecule type" value="Genomic_DNA"/>
</dbReference>
<evidence type="ECO:0000313" key="5">
    <source>
        <dbReference type="Proteomes" id="UP001500443"/>
    </source>
</evidence>
<evidence type="ECO:0000313" key="4">
    <source>
        <dbReference type="EMBL" id="GAA1499647.1"/>
    </source>
</evidence>
<dbReference type="InterPro" id="IPR032856">
    <property type="entry name" value="GDE_N_bis"/>
</dbReference>
<dbReference type="Pfam" id="PF14742">
    <property type="entry name" value="GDE_N_bis"/>
    <property type="match status" value="1"/>
</dbReference>